<dbReference type="AlphaFoldDB" id="A0A645IK54"/>
<evidence type="ECO:0000313" key="1">
    <source>
        <dbReference type="EMBL" id="MPN51685.1"/>
    </source>
</evidence>
<sequence>MQSHRHVGRFIRQRQVDNIGVNSRQCVRVVTTFANLLALSIGTEVSPHRVIQLQIATTCGIESVDRIAPGGRQIVKIVLQIRIDRGIDIFTSAAKVQHAGAGNRHLRLGVTANALQIAKIFQHRMIAERQFTRDPNAMCFGLYAVKLNSLL</sequence>
<accession>A0A645IK54</accession>
<organism evidence="1">
    <name type="scientific">bioreactor metagenome</name>
    <dbReference type="NCBI Taxonomy" id="1076179"/>
    <lineage>
        <taxon>unclassified sequences</taxon>
        <taxon>metagenomes</taxon>
        <taxon>ecological metagenomes</taxon>
    </lineage>
</organism>
<gene>
    <name evidence="1" type="ORF">SDC9_199334</name>
</gene>
<comment type="caution">
    <text evidence="1">The sequence shown here is derived from an EMBL/GenBank/DDBJ whole genome shotgun (WGS) entry which is preliminary data.</text>
</comment>
<dbReference type="EMBL" id="VSSQ01117051">
    <property type="protein sequence ID" value="MPN51685.1"/>
    <property type="molecule type" value="Genomic_DNA"/>
</dbReference>
<reference evidence="1" key="1">
    <citation type="submission" date="2019-08" db="EMBL/GenBank/DDBJ databases">
        <authorList>
            <person name="Kucharzyk K."/>
            <person name="Murdoch R.W."/>
            <person name="Higgins S."/>
            <person name="Loffler F."/>
        </authorList>
    </citation>
    <scope>NUCLEOTIDE SEQUENCE</scope>
</reference>
<name>A0A645IK54_9ZZZZ</name>
<proteinExistence type="predicted"/>
<protein>
    <submittedName>
        <fullName evidence="1">Uncharacterized protein</fullName>
    </submittedName>
</protein>